<evidence type="ECO:0000313" key="5">
    <source>
        <dbReference type="EMBL" id="MCC5467631.1"/>
    </source>
</evidence>
<dbReference type="EMBL" id="JAJHJB010000037">
    <property type="protein sequence ID" value="MCC5467631.1"/>
    <property type="molecule type" value="Genomic_DNA"/>
</dbReference>
<evidence type="ECO:0000256" key="3">
    <source>
        <dbReference type="ARBA" id="ARBA00022801"/>
    </source>
</evidence>
<dbReference type="Pfam" id="PF04586">
    <property type="entry name" value="Peptidase_S78"/>
    <property type="match status" value="1"/>
</dbReference>
<evidence type="ECO:0000313" key="6">
    <source>
        <dbReference type="Proteomes" id="UP001165492"/>
    </source>
</evidence>
<keyword evidence="1" id="KW-1188">Viral release from host cell</keyword>
<sequence>MSLLNQAPKWANDLERSFNFERAAIDVEKRTVPLSFSSETTEVIRWGDVEILDHSPGAVDLTQLNDIGVLLFNHNVDLPIGGIESAIISDQRRGEAVVRFDEDTDSDKYFQKVRSGSLKAVSCRYSVSVWEYVGDKAISSDGRFTGPCYIARKWKPTEISIVSIPADSSVGVGRSAETDESRSDIEENLRSEINMELETEKNTDTPDNETIRAQAIADERTRSADIMALCRDFNIDPDEHIRSGQSIQAVQTAVLAQLRANNKPSDTTRTEVRAEDREKFTRAAADAILLRGGVTIDKPADGANELRSMRLRDLMIDCVERDGNSKARYLDDAGLIREALTGAGAFASILSNAANKSLSNGYTAAETTFELWTGTGSNPDFKEATEYKLSEAGELVKMTVNGEFKYDEMKDVGTKKSVLTFGRSWGISRQALINDDLGALTKIPAAYAAAAKRGINTLVYSTLGKASTEVFAGPKGNLAGTGSAPSVISIGDGRAAMRKQTNLRGKETLNIAPKYILIPTGLETEVDQLLTSITDPASSNSGVRNPFTGKLIPVCDAELDRYSIKSWYLAAQAGLVDTIEVTYLNGQQTPIIESQVAFDVLGMKWRIYIDYGVTLLDYRGLFKNPGE</sequence>
<feature type="domain" description="Prohead serine protease" evidence="4">
    <location>
        <begin position="55"/>
        <end position="170"/>
    </location>
</feature>
<dbReference type="Pfam" id="PF25209">
    <property type="entry name" value="Phage_capsid_4"/>
    <property type="match status" value="1"/>
</dbReference>
<organism evidence="5 6">
    <name type="scientific">Pelosinus baikalensis</name>
    <dbReference type="NCBI Taxonomy" id="2892015"/>
    <lineage>
        <taxon>Bacteria</taxon>
        <taxon>Bacillati</taxon>
        <taxon>Bacillota</taxon>
        <taxon>Negativicutes</taxon>
        <taxon>Selenomonadales</taxon>
        <taxon>Sporomusaceae</taxon>
        <taxon>Pelosinus</taxon>
    </lineage>
</organism>
<name>A0ABS8HWT6_9FIRM</name>
<dbReference type="GO" id="GO:0008233">
    <property type="term" value="F:peptidase activity"/>
    <property type="evidence" value="ECO:0007669"/>
    <property type="project" value="UniProtKB-KW"/>
</dbReference>
<dbReference type="Proteomes" id="UP001165492">
    <property type="component" value="Unassembled WGS sequence"/>
</dbReference>
<evidence type="ECO:0000259" key="4">
    <source>
        <dbReference type="Pfam" id="PF04586"/>
    </source>
</evidence>
<keyword evidence="3" id="KW-0378">Hydrolase</keyword>
<accession>A0ABS8HWT6</accession>
<dbReference type="InterPro" id="IPR054613">
    <property type="entry name" value="Peptidase_S78_dom"/>
</dbReference>
<gene>
    <name evidence="5" type="ORF">LMF89_20050</name>
</gene>
<dbReference type="RefSeq" id="WP_229536598.1">
    <property type="nucleotide sequence ID" value="NZ_JAJHJB010000037.1"/>
</dbReference>
<keyword evidence="2 5" id="KW-0645">Protease</keyword>
<evidence type="ECO:0000256" key="1">
    <source>
        <dbReference type="ARBA" id="ARBA00022612"/>
    </source>
</evidence>
<dbReference type="GO" id="GO:0006508">
    <property type="term" value="P:proteolysis"/>
    <property type="evidence" value="ECO:0007669"/>
    <property type="project" value="UniProtKB-KW"/>
</dbReference>
<proteinExistence type="predicted"/>
<protein>
    <submittedName>
        <fullName evidence="5">HK97 family phage prohead protease</fullName>
    </submittedName>
</protein>
<evidence type="ECO:0000256" key="2">
    <source>
        <dbReference type="ARBA" id="ARBA00022670"/>
    </source>
</evidence>
<dbReference type="NCBIfam" id="NF045541">
    <property type="entry name" value="scaf_prot_MCP2"/>
    <property type="match status" value="1"/>
</dbReference>
<reference evidence="5" key="1">
    <citation type="submission" date="2021-11" db="EMBL/GenBank/DDBJ databases">
        <title>Description of a new species Pelosinus isolated from the bottom sediments of Lake Baikal.</title>
        <authorList>
            <person name="Zakharyuk A."/>
        </authorList>
    </citation>
    <scope>NUCLEOTIDE SEQUENCE</scope>
    <source>
        <strain evidence="5">Bkl1</strain>
    </source>
</reference>
<comment type="caution">
    <text evidence="5">The sequence shown here is derived from an EMBL/GenBank/DDBJ whole genome shotgun (WGS) entry which is preliminary data.</text>
</comment>
<keyword evidence="6" id="KW-1185">Reference proteome</keyword>